<evidence type="ECO:0000259" key="2">
    <source>
        <dbReference type="PROSITE" id="PS50263"/>
    </source>
</evidence>
<sequence length="353" mass="38238">MTSSTKQNNPVRVAAAHVSSEFFDPAGGVKKAIKYLTEAAEAGVELIVFPESFIPGFPIWNALSSPIKGHENFVKFAASSLRVDGPEIKAIASAAAQQKIAVSLGFSEVASYSAGCLWNSMILINAQGIIVNHHRKLVPTFYEKLTWNRGDGAGLSVVDMPFGRVGGLICGENGNPLSRYALMAQGEEIHCANYPPIWPFKDPRDSEPYDLADAIRVRAAAHCFEAKVFSVVSAGFITDENIALLCDDDEARAILEASPRSASMIVTPNGTTLGDTLSDREGLVIADLDISSLVELKQHHDMAGYYNRHDVFHVSINRCRQKPLHDLVSHGANSSVPIANTTLEESLDLINYT</sequence>
<dbReference type="PANTHER" id="PTHR46044:SF2">
    <property type="entry name" value="CN HYDROLASE DOMAIN-CONTAINING PROTEIN"/>
    <property type="match status" value="1"/>
</dbReference>
<dbReference type="InterPro" id="IPR003010">
    <property type="entry name" value="C-N_Hydrolase"/>
</dbReference>
<dbReference type="Proteomes" id="UP001366060">
    <property type="component" value="Unassembled WGS sequence"/>
</dbReference>
<feature type="domain" description="CN hydrolase" evidence="2">
    <location>
        <begin position="11"/>
        <end position="290"/>
    </location>
</feature>
<proteinExistence type="inferred from homology"/>
<dbReference type="SUPFAM" id="SSF56317">
    <property type="entry name" value="Carbon-nitrogen hydrolase"/>
    <property type="match status" value="1"/>
</dbReference>
<organism evidence="3 4">
    <name type="scientific">Psychromonas arctica</name>
    <dbReference type="NCBI Taxonomy" id="168275"/>
    <lineage>
        <taxon>Bacteria</taxon>
        <taxon>Pseudomonadati</taxon>
        <taxon>Pseudomonadota</taxon>
        <taxon>Gammaproteobacteria</taxon>
        <taxon>Alteromonadales</taxon>
        <taxon>Psychromonadaceae</taxon>
        <taxon>Psychromonas</taxon>
    </lineage>
</organism>
<dbReference type="GO" id="GO:0016787">
    <property type="term" value="F:hydrolase activity"/>
    <property type="evidence" value="ECO:0007669"/>
    <property type="project" value="UniProtKB-KW"/>
</dbReference>
<gene>
    <name evidence="3" type="ORF">V6255_15825</name>
</gene>
<comment type="caution">
    <text evidence="3">The sequence shown here is derived from an EMBL/GenBank/DDBJ whole genome shotgun (WGS) entry which is preliminary data.</text>
</comment>
<dbReference type="Pfam" id="PF00795">
    <property type="entry name" value="CN_hydrolase"/>
    <property type="match status" value="1"/>
</dbReference>
<reference evidence="3 4" key="1">
    <citation type="submission" date="2024-02" db="EMBL/GenBank/DDBJ databases">
        <title>Bacteria isolated from the canopy kelp, Nereocystis luetkeana.</title>
        <authorList>
            <person name="Pfister C.A."/>
            <person name="Younker I.T."/>
            <person name="Light S.H."/>
        </authorList>
    </citation>
    <scope>NUCLEOTIDE SEQUENCE [LARGE SCALE GENOMIC DNA]</scope>
    <source>
        <strain evidence="3 4">TI.2.07</strain>
    </source>
</reference>
<name>A0ABU9HFR1_9GAMM</name>
<comment type="similarity">
    <text evidence="1">Belongs to the carbon-nitrogen hydrolase superfamily. Nitrilase family.</text>
</comment>
<dbReference type="CDD" id="cd07564">
    <property type="entry name" value="nitrilases_CHs"/>
    <property type="match status" value="1"/>
</dbReference>
<dbReference type="Gene3D" id="3.60.110.10">
    <property type="entry name" value="Carbon-nitrogen hydrolase"/>
    <property type="match status" value="1"/>
</dbReference>
<evidence type="ECO:0000313" key="3">
    <source>
        <dbReference type="EMBL" id="MEL0660610.1"/>
    </source>
</evidence>
<evidence type="ECO:0000313" key="4">
    <source>
        <dbReference type="Proteomes" id="UP001366060"/>
    </source>
</evidence>
<keyword evidence="3" id="KW-0378">Hydrolase</keyword>
<protein>
    <submittedName>
        <fullName evidence="3">Carbon-nitrogen hydrolase family protein</fullName>
    </submittedName>
</protein>
<evidence type="ECO:0000256" key="1">
    <source>
        <dbReference type="ARBA" id="ARBA00008129"/>
    </source>
</evidence>
<accession>A0ABU9HFR1</accession>
<dbReference type="InterPro" id="IPR036526">
    <property type="entry name" value="C-N_Hydrolase_sf"/>
</dbReference>
<dbReference type="EMBL" id="JBAKBA010000048">
    <property type="protein sequence ID" value="MEL0660610.1"/>
    <property type="molecule type" value="Genomic_DNA"/>
</dbReference>
<dbReference type="RefSeq" id="WP_341629022.1">
    <property type="nucleotide sequence ID" value="NZ_JBAKBA010000048.1"/>
</dbReference>
<dbReference type="PROSITE" id="PS50263">
    <property type="entry name" value="CN_HYDROLASE"/>
    <property type="match status" value="1"/>
</dbReference>
<dbReference type="InterPro" id="IPR044149">
    <property type="entry name" value="Nitrilases_CHs"/>
</dbReference>
<dbReference type="PANTHER" id="PTHR46044">
    <property type="entry name" value="NITRILASE"/>
    <property type="match status" value="1"/>
</dbReference>
<keyword evidence="4" id="KW-1185">Reference proteome</keyword>